<dbReference type="STRING" id="984262.SGRA_0117"/>
<organism evidence="2 3">
    <name type="scientific">Saprospira grandis (strain Lewin)</name>
    <dbReference type="NCBI Taxonomy" id="984262"/>
    <lineage>
        <taxon>Bacteria</taxon>
        <taxon>Pseudomonadati</taxon>
        <taxon>Bacteroidota</taxon>
        <taxon>Saprospiria</taxon>
        <taxon>Saprospirales</taxon>
        <taxon>Saprospiraceae</taxon>
        <taxon>Saprospira</taxon>
    </lineage>
</organism>
<dbReference type="HOGENOM" id="CLU_029499_2_1_10"/>
<dbReference type="KEGG" id="sgn:SGRA_0117"/>
<dbReference type="eggNOG" id="COG1208">
    <property type="taxonomic scope" value="Bacteria"/>
</dbReference>
<gene>
    <name evidence="2" type="ordered locus">SGRA_0117</name>
</gene>
<dbReference type="Pfam" id="PF00483">
    <property type="entry name" value="NTP_transferase"/>
    <property type="match status" value="1"/>
</dbReference>
<dbReference type="InterPro" id="IPR005835">
    <property type="entry name" value="NTP_transferase_dom"/>
</dbReference>
<evidence type="ECO:0000259" key="1">
    <source>
        <dbReference type="Pfam" id="PF00483"/>
    </source>
</evidence>
<sequence>MQAMIFAAGLGSRLAPLTDHIPKALVPLGKQPIIQYWIDRLRQAQCQQLIVNVHSHAQQLIDYLQRLELPFPLLISDERSQLLETGGGLRQAAPLLLPNQPLFLLNADIYCNFDFGAALDFWAQKGQPLGVLAMRQRPSSRQLLFLEEELVGWQNKKTGEYRWARAADPLAVSAYAFSGISLLGPAAFSLLAGPKAKFSIIDFFLNWAKTERLLAYLHQQEDWFDIGTPARLAQAEAYLLDQ</sequence>
<dbReference type="SUPFAM" id="SSF53448">
    <property type="entry name" value="Nucleotide-diphospho-sugar transferases"/>
    <property type="match status" value="1"/>
</dbReference>
<keyword evidence="2" id="KW-0548">Nucleotidyltransferase</keyword>
<evidence type="ECO:0000313" key="3">
    <source>
        <dbReference type="Proteomes" id="UP000007519"/>
    </source>
</evidence>
<reference evidence="2 3" key="1">
    <citation type="journal article" date="2012" name="Stand. Genomic Sci.">
        <title>Complete genome sequencing and analysis of Saprospira grandis str. Lewin, a predatory marine bacterium.</title>
        <authorList>
            <person name="Saw J.H."/>
            <person name="Yuryev A."/>
            <person name="Kanbe M."/>
            <person name="Hou S."/>
            <person name="Young A.G."/>
            <person name="Aizawa S."/>
            <person name="Alam M."/>
        </authorList>
    </citation>
    <scope>NUCLEOTIDE SEQUENCE [LARGE SCALE GENOMIC DNA]</scope>
    <source>
        <strain evidence="2 3">Lewin</strain>
    </source>
</reference>
<dbReference type="GO" id="GO:0004475">
    <property type="term" value="F:mannose-1-phosphate guanylyltransferase (GTP) activity"/>
    <property type="evidence" value="ECO:0007669"/>
    <property type="project" value="UniProtKB-EC"/>
</dbReference>
<dbReference type="CDD" id="cd06422">
    <property type="entry name" value="NTP_transferase_like_1"/>
    <property type="match status" value="1"/>
</dbReference>
<keyword evidence="3" id="KW-1185">Reference proteome</keyword>
<proteinExistence type="predicted"/>
<dbReference type="OrthoDB" id="9813880at2"/>
<dbReference type="EMBL" id="CP002831">
    <property type="protein sequence ID" value="AFC22862.1"/>
    <property type="molecule type" value="Genomic_DNA"/>
</dbReference>
<dbReference type="AlphaFoldDB" id="H6L4I3"/>
<dbReference type="Proteomes" id="UP000007519">
    <property type="component" value="Chromosome"/>
</dbReference>
<dbReference type="PANTHER" id="PTHR22572">
    <property type="entry name" value="SUGAR-1-PHOSPHATE GUANYL TRANSFERASE"/>
    <property type="match status" value="1"/>
</dbReference>
<feature type="domain" description="Nucleotidyl transferase" evidence="1">
    <location>
        <begin position="3"/>
        <end position="134"/>
    </location>
</feature>
<accession>H6L4I3</accession>
<evidence type="ECO:0000313" key="2">
    <source>
        <dbReference type="EMBL" id="AFC22862.1"/>
    </source>
</evidence>
<dbReference type="InterPro" id="IPR029044">
    <property type="entry name" value="Nucleotide-diphossugar_trans"/>
</dbReference>
<dbReference type="InterPro" id="IPR050486">
    <property type="entry name" value="Mannose-1P_guanyltransferase"/>
</dbReference>
<dbReference type="Gene3D" id="3.90.550.10">
    <property type="entry name" value="Spore Coat Polysaccharide Biosynthesis Protein SpsA, Chain A"/>
    <property type="match status" value="1"/>
</dbReference>
<dbReference type="RefSeq" id="WP_014373113.1">
    <property type="nucleotide sequence ID" value="NC_016940.1"/>
</dbReference>
<dbReference type="EC" id="2.7.7.13" evidence="2"/>
<keyword evidence="2" id="KW-0808">Transferase</keyword>
<protein>
    <submittedName>
        <fullName evidence="2">Mannose-1-phosphate guanyltransferase</fullName>
        <ecNumber evidence="2">2.7.7.13</ecNumber>
    </submittedName>
</protein>
<name>H6L4I3_SAPGL</name>